<proteinExistence type="predicted"/>
<organism evidence="1 2">
    <name type="scientific">Fusarium mangiferae</name>
    <name type="common">Mango malformation disease fungus</name>
    <dbReference type="NCBI Taxonomy" id="192010"/>
    <lineage>
        <taxon>Eukaryota</taxon>
        <taxon>Fungi</taxon>
        <taxon>Dikarya</taxon>
        <taxon>Ascomycota</taxon>
        <taxon>Pezizomycotina</taxon>
        <taxon>Sordariomycetes</taxon>
        <taxon>Hypocreomycetidae</taxon>
        <taxon>Hypocreales</taxon>
        <taxon>Nectriaceae</taxon>
        <taxon>Fusarium</taxon>
        <taxon>Fusarium fujikuroi species complex</taxon>
    </lineage>
</organism>
<protein>
    <recommendedName>
        <fullName evidence="3">Fascin domain-containing protein</fullName>
    </recommendedName>
</protein>
<evidence type="ECO:0000313" key="2">
    <source>
        <dbReference type="Proteomes" id="UP000184255"/>
    </source>
</evidence>
<dbReference type="GeneID" id="65092879"/>
<name>A0A1L7TFP6_FUSMA</name>
<dbReference type="AlphaFoldDB" id="A0A1L7TFP6"/>
<dbReference type="RefSeq" id="XP_041683516.1">
    <property type="nucleotide sequence ID" value="XM_041833121.1"/>
</dbReference>
<reference evidence="2" key="1">
    <citation type="journal article" date="2016" name="Genome Biol. Evol.">
        <title>Comparative 'omics' of the Fusarium fujikuroi species complex highlights differences in genetic potential and metabolite synthesis.</title>
        <authorList>
            <person name="Niehaus E.-M."/>
            <person name="Muensterkoetter M."/>
            <person name="Proctor R.H."/>
            <person name="Brown D.W."/>
            <person name="Sharon A."/>
            <person name="Idan Y."/>
            <person name="Oren-Young L."/>
            <person name="Sieber C.M."/>
            <person name="Novak O."/>
            <person name="Pencik A."/>
            <person name="Tarkowska D."/>
            <person name="Hromadova K."/>
            <person name="Freeman S."/>
            <person name="Maymon M."/>
            <person name="Elazar M."/>
            <person name="Youssef S.A."/>
            <person name="El-Shabrawy E.S.M."/>
            <person name="Shalaby A.B.A."/>
            <person name="Houterman P."/>
            <person name="Brock N.L."/>
            <person name="Burkhardt I."/>
            <person name="Tsavkelova E.A."/>
            <person name="Dickschat J.S."/>
            <person name="Galuszka P."/>
            <person name="Gueldener U."/>
            <person name="Tudzynski B."/>
        </authorList>
    </citation>
    <scope>NUCLEOTIDE SEQUENCE [LARGE SCALE GENOMIC DNA]</scope>
    <source>
        <strain evidence="2">MRC7560</strain>
    </source>
</reference>
<dbReference type="Proteomes" id="UP000184255">
    <property type="component" value="Unassembled WGS sequence"/>
</dbReference>
<evidence type="ECO:0008006" key="3">
    <source>
        <dbReference type="Google" id="ProtNLM"/>
    </source>
</evidence>
<dbReference type="VEuPathDB" id="FungiDB:FMAN_13630"/>
<dbReference type="EMBL" id="FCQH01000007">
    <property type="protein sequence ID" value="CVK95642.1"/>
    <property type="molecule type" value="Genomic_DNA"/>
</dbReference>
<accession>A0A1L7TFP6</accession>
<gene>
    <name evidence="1" type="ORF">FMAN_13630</name>
</gene>
<evidence type="ECO:0000313" key="1">
    <source>
        <dbReference type="EMBL" id="CVK95642.1"/>
    </source>
</evidence>
<sequence>MVYYAFLKWQTSEPNYRYLLTAPDAETIDEWWREASTKYPERVKRLGPDFYSWGSDSQAWDLAPSFLNKIIYTLLNDRDGRIISNFAQPPRVSVLSGDSYYIRSKSSPELYWLEKGGLIYATKQGRTRFTFRLDGDRDSDRNRTVIIGKDYISVSAVGGSAQKYVSVNDNGEVILSGHSCRMYYSDLKNMYLAQGEMDNLGNASLMKADGFGEEWELVR</sequence>
<keyword evidence="2" id="KW-1185">Reference proteome</keyword>
<comment type="caution">
    <text evidence="1">The sequence shown here is derived from an EMBL/GenBank/DDBJ whole genome shotgun (WGS) entry which is preliminary data.</text>
</comment>